<dbReference type="PANTHER" id="PTHR30572:SF4">
    <property type="entry name" value="ABC TRANSPORTER PERMEASE YTRF"/>
    <property type="match status" value="1"/>
</dbReference>
<dbReference type="Pfam" id="PF02687">
    <property type="entry name" value="FtsX"/>
    <property type="match status" value="2"/>
</dbReference>
<comment type="similarity">
    <text evidence="6">Belongs to the ABC-4 integral membrane protein family.</text>
</comment>
<dbReference type="Proteomes" id="UP001595896">
    <property type="component" value="Unassembled WGS sequence"/>
</dbReference>
<evidence type="ECO:0000256" key="6">
    <source>
        <dbReference type="ARBA" id="ARBA00038076"/>
    </source>
</evidence>
<dbReference type="InterPro" id="IPR050250">
    <property type="entry name" value="Macrolide_Exporter_MacB"/>
</dbReference>
<evidence type="ECO:0000256" key="1">
    <source>
        <dbReference type="ARBA" id="ARBA00004651"/>
    </source>
</evidence>
<keyword evidence="5 7" id="KW-0472">Membrane</keyword>
<feature type="domain" description="ABC3 transporter permease C-terminal" evidence="8">
    <location>
        <begin position="293"/>
        <end position="417"/>
    </location>
</feature>
<feature type="transmembrane region" description="Helical" evidence="7">
    <location>
        <begin position="338"/>
        <end position="368"/>
    </location>
</feature>
<organism evidence="9 10">
    <name type="scientific">Bacillus daqingensis</name>
    <dbReference type="NCBI Taxonomy" id="872396"/>
    <lineage>
        <taxon>Bacteria</taxon>
        <taxon>Bacillati</taxon>
        <taxon>Bacillota</taxon>
        <taxon>Bacilli</taxon>
        <taxon>Bacillales</taxon>
        <taxon>Bacillaceae</taxon>
        <taxon>Bacillus</taxon>
    </lineage>
</organism>
<keyword evidence="4 7" id="KW-1133">Transmembrane helix</keyword>
<evidence type="ECO:0000313" key="9">
    <source>
        <dbReference type="EMBL" id="MFC4736286.1"/>
    </source>
</evidence>
<dbReference type="PANTHER" id="PTHR30572">
    <property type="entry name" value="MEMBRANE COMPONENT OF TRANSPORTER-RELATED"/>
    <property type="match status" value="1"/>
</dbReference>
<comment type="caution">
    <text evidence="9">The sequence shown here is derived from an EMBL/GenBank/DDBJ whole genome shotgun (WGS) entry which is preliminary data.</text>
</comment>
<keyword evidence="3 7" id="KW-0812">Transmembrane</keyword>
<feature type="transmembrane region" description="Helical" evidence="7">
    <location>
        <begin position="463"/>
        <end position="483"/>
    </location>
</feature>
<keyword evidence="10" id="KW-1185">Reference proteome</keyword>
<name>A0ABV9NVE3_9BACI</name>
<evidence type="ECO:0000256" key="7">
    <source>
        <dbReference type="SAM" id="Phobius"/>
    </source>
</evidence>
<accession>A0ABV9NVE3</accession>
<evidence type="ECO:0000313" key="10">
    <source>
        <dbReference type="Proteomes" id="UP001595896"/>
    </source>
</evidence>
<evidence type="ECO:0000256" key="2">
    <source>
        <dbReference type="ARBA" id="ARBA00022475"/>
    </source>
</evidence>
<keyword evidence="2" id="KW-1003">Cell membrane</keyword>
<feature type="transmembrane region" description="Helical" evidence="7">
    <location>
        <begin position="839"/>
        <end position="857"/>
    </location>
</feature>
<reference evidence="10" key="1">
    <citation type="journal article" date="2019" name="Int. J. Syst. Evol. Microbiol.">
        <title>The Global Catalogue of Microorganisms (GCM) 10K type strain sequencing project: providing services to taxonomists for standard genome sequencing and annotation.</title>
        <authorList>
            <consortium name="The Broad Institute Genomics Platform"/>
            <consortium name="The Broad Institute Genome Sequencing Center for Infectious Disease"/>
            <person name="Wu L."/>
            <person name="Ma J."/>
        </authorList>
    </citation>
    <scope>NUCLEOTIDE SEQUENCE [LARGE SCALE GENOMIC DNA]</scope>
    <source>
        <strain evidence="10">JCM 12165</strain>
    </source>
</reference>
<sequence>MNIINKLTIRHLKQNKRRTLVTILGTIISVAMITAVATLVISFMDLLERQQIADHGEWHVQYHDISSAEAAEIREDEATADLILSGDRGYAEFNESLNSYKPYVFIRELNDSGFENIPVTLQDGRLPESPDEIVVSEEIVAADDETYAIGEEIVLDVGTRVMLANEQEPERPLQQQDALLVEEEERQEELRDVSEEAYTIVGVIERPTWEPSWAPGYTMLTYTDESYMSEESDVNGLVVLDRVDRSLFGHANDVADAAGIERGMISFNNELLRFMGVSNNDNLQTTLYSLAAIIMAVIIFGSIALIYNAFAISVSERSRHLGMLASVGATKKQKRNSVFFEGAVIGLISIPIGIGAGLAGLGLTFAFVNRILNEALNVSVPLLVTVTPWMIVTVVLIAGLTIFISTYMPARKASKISAIDAIRQTSDMKLTEKAVRNSPLVRKLFGFEAEIGLKNMKRNKRKYQVTVFSLVVSIILFLSVSFFTESITKSLEMSQEDINYDIQVMLDGENQGEDFTGAVASLDEVTSASVVREAFFTAWIEEENISTFLQERVEETPELLQEGRYQYQVNVYGLNDGAMRTYAEEIGVEPGQLTDNSDAPAVLIDKAVHIVEVGSGLSDKRVEAAPIQTTTGSQIGLFHENVETGDQDPIRAVTVEAMTDTLPTGVSSGGGLGQLTLIVSEDVYDQLEAGVEHEFFSNSYMYLDSSDPAQTQEDIEAISNTHTYIYNVEQSRNEQGQLVMLMSVFTYGFITLITLISIANIFNTISTSISLRKREFAMLKSIGMTPKSFRKMINYESIFYGIKALLYGVPISIGIMYLIHLSVTNTFDYGFTLPWMSLLYVGLAVFAIVGAAMLYSISKIKKDNIIETLKQENI</sequence>
<evidence type="ECO:0000256" key="5">
    <source>
        <dbReference type="ARBA" id="ARBA00023136"/>
    </source>
</evidence>
<feature type="domain" description="ABC3 transporter permease C-terminal" evidence="8">
    <location>
        <begin position="749"/>
        <end position="865"/>
    </location>
</feature>
<feature type="transmembrane region" description="Helical" evidence="7">
    <location>
        <begin position="738"/>
        <end position="762"/>
    </location>
</feature>
<proteinExistence type="inferred from homology"/>
<evidence type="ECO:0000256" key="3">
    <source>
        <dbReference type="ARBA" id="ARBA00022692"/>
    </source>
</evidence>
<comment type="subcellular location">
    <subcellularLocation>
        <location evidence="1">Cell membrane</location>
        <topology evidence="1">Multi-pass membrane protein</topology>
    </subcellularLocation>
</comment>
<feature type="transmembrane region" description="Helical" evidence="7">
    <location>
        <begin position="287"/>
        <end position="310"/>
    </location>
</feature>
<evidence type="ECO:0000256" key="4">
    <source>
        <dbReference type="ARBA" id="ARBA00022989"/>
    </source>
</evidence>
<evidence type="ECO:0000259" key="8">
    <source>
        <dbReference type="Pfam" id="PF02687"/>
    </source>
</evidence>
<dbReference type="InterPro" id="IPR003838">
    <property type="entry name" value="ABC3_permease_C"/>
</dbReference>
<feature type="transmembrane region" description="Helical" evidence="7">
    <location>
        <begin position="797"/>
        <end position="819"/>
    </location>
</feature>
<dbReference type="RefSeq" id="WP_377908937.1">
    <property type="nucleotide sequence ID" value="NZ_JBHSGK010000005.1"/>
</dbReference>
<dbReference type="EMBL" id="JBHSGK010000005">
    <property type="protein sequence ID" value="MFC4736286.1"/>
    <property type="molecule type" value="Genomic_DNA"/>
</dbReference>
<gene>
    <name evidence="9" type="ORF">ACFO4L_06780</name>
</gene>
<feature type="transmembrane region" description="Helical" evidence="7">
    <location>
        <begin position="20"/>
        <end position="44"/>
    </location>
</feature>
<feature type="transmembrane region" description="Helical" evidence="7">
    <location>
        <begin position="388"/>
        <end position="408"/>
    </location>
</feature>
<protein>
    <submittedName>
        <fullName evidence="9">ABC transporter permease</fullName>
    </submittedName>
</protein>